<proteinExistence type="predicted"/>
<keyword evidence="3" id="KW-1185">Reference proteome</keyword>
<accession>A0A9X2PKB3</accession>
<reference evidence="2" key="1">
    <citation type="submission" date="2022-08" db="EMBL/GenBank/DDBJ databases">
        <authorList>
            <person name="Li F."/>
        </authorList>
    </citation>
    <scope>NUCLEOTIDE SEQUENCE</scope>
    <source>
        <strain evidence="2">MQZ15Z-1</strain>
    </source>
</reference>
<dbReference type="PANTHER" id="PTHR43233">
    <property type="entry name" value="FAMILY N-ACETYLTRANSFERASE, PUTATIVE (AFU_ORTHOLOGUE AFUA_6G03350)-RELATED"/>
    <property type="match status" value="1"/>
</dbReference>
<dbReference type="Pfam" id="PF13673">
    <property type="entry name" value="Acetyltransf_10"/>
    <property type="match status" value="1"/>
</dbReference>
<name>A0A9X2PKB3_9HYPH</name>
<dbReference type="PROSITE" id="PS51186">
    <property type="entry name" value="GNAT"/>
    <property type="match status" value="1"/>
</dbReference>
<gene>
    <name evidence="2" type="ORF">NVS89_21340</name>
</gene>
<protein>
    <submittedName>
        <fullName evidence="2">GNAT family N-acetyltransferase</fullName>
    </submittedName>
</protein>
<dbReference type="InterPro" id="IPR053144">
    <property type="entry name" value="Acetyltransferase_Butenolide"/>
</dbReference>
<evidence type="ECO:0000313" key="3">
    <source>
        <dbReference type="Proteomes" id="UP001151088"/>
    </source>
</evidence>
<dbReference type="Gene3D" id="3.40.630.30">
    <property type="match status" value="1"/>
</dbReference>
<dbReference type="Proteomes" id="UP001151088">
    <property type="component" value="Unassembled WGS sequence"/>
</dbReference>
<dbReference type="GO" id="GO:0016747">
    <property type="term" value="F:acyltransferase activity, transferring groups other than amino-acyl groups"/>
    <property type="evidence" value="ECO:0007669"/>
    <property type="project" value="InterPro"/>
</dbReference>
<organism evidence="2 3">
    <name type="scientific">Ancylobacter mangrovi</name>
    <dbReference type="NCBI Taxonomy" id="2972472"/>
    <lineage>
        <taxon>Bacteria</taxon>
        <taxon>Pseudomonadati</taxon>
        <taxon>Pseudomonadota</taxon>
        <taxon>Alphaproteobacteria</taxon>
        <taxon>Hyphomicrobiales</taxon>
        <taxon>Xanthobacteraceae</taxon>
        <taxon>Ancylobacter</taxon>
    </lineage>
</organism>
<evidence type="ECO:0000259" key="1">
    <source>
        <dbReference type="PROSITE" id="PS51186"/>
    </source>
</evidence>
<dbReference type="PANTHER" id="PTHR43233:SF1">
    <property type="entry name" value="FAMILY N-ACETYLTRANSFERASE, PUTATIVE (AFU_ORTHOLOGUE AFUA_6G03350)-RELATED"/>
    <property type="match status" value="1"/>
</dbReference>
<evidence type="ECO:0000313" key="2">
    <source>
        <dbReference type="EMBL" id="MCS0497640.1"/>
    </source>
</evidence>
<comment type="caution">
    <text evidence="2">The sequence shown here is derived from an EMBL/GenBank/DDBJ whole genome shotgun (WGS) entry which is preliminary data.</text>
</comment>
<sequence>MAAGDGIVFAREAGVGVEEFRRVLLSSGLSRIRPVDDPARLAALIAGANMIVTARRRGELLGIARAITDSAWCCYVSDLAVEAGAQGLGVGKGLLDRLRAELGGGVCVILGAVPESVGFYEKAGMEPVSNVFWYPRSS</sequence>
<dbReference type="RefSeq" id="WP_258734785.1">
    <property type="nucleotide sequence ID" value="NZ_JANTHZ010000013.1"/>
</dbReference>
<dbReference type="SUPFAM" id="SSF55729">
    <property type="entry name" value="Acyl-CoA N-acyltransferases (Nat)"/>
    <property type="match status" value="1"/>
</dbReference>
<dbReference type="InterPro" id="IPR000182">
    <property type="entry name" value="GNAT_dom"/>
</dbReference>
<dbReference type="InterPro" id="IPR016181">
    <property type="entry name" value="Acyl_CoA_acyltransferase"/>
</dbReference>
<dbReference type="AlphaFoldDB" id="A0A9X2PKB3"/>
<feature type="domain" description="N-acetyltransferase" evidence="1">
    <location>
        <begin position="15"/>
        <end position="138"/>
    </location>
</feature>
<dbReference type="EMBL" id="JANTHZ010000013">
    <property type="protein sequence ID" value="MCS0497640.1"/>
    <property type="molecule type" value="Genomic_DNA"/>
</dbReference>